<dbReference type="PROSITE" id="PS51257">
    <property type="entry name" value="PROKAR_LIPOPROTEIN"/>
    <property type="match status" value="1"/>
</dbReference>
<evidence type="ECO:0000313" key="1">
    <source>
        <dbReference type="EMBL" id="QHI34743.1"/>
    </source>
</evidence>
<accession>A0A7L4ZCX4</accession>
<dbReference type="AlphaFoldDB" id="A0A7L4ZCX4"/>
<keyword evidence="2" id="KW-1185">Reference proteome</keyword>
<dbReference type="RefSeq" id="WP_160127534.1">
    <property type="nucleotide sequence ID" value="NZ_CP019288.1"/>
</dbReference>
<sequence length="334" mass="39096">MKFRFLLCLISFSIFSCSETVKNTSKEKDYSYLKSENNKIATQEILAKKAIEYELKIEKVDSLITYKRLENYHKLRYETLFKKYKPTNIFESKLVPLGSGEMFIQSASIKHERFSFPEKNNYQGYIVKKLTQNYRNVYAEGNGDIKISIQIFPVNQEGKVSDMPLYKIQAYGNEIERHINEGYFLSSQYGCCTSTNTYELFDLQGNYILSSNNSIKSIVTNNKTYYIGMIQSEYTVSPVLFIKDIAGNTQYVQFSGTAFDAKDHFEYYIKYKDQQSPYISKYTVKFSQYEVNKLDDLELWLPINEKDTLKIPFKNEKAFGIDYPQLKVTLQNKK</sequence>
<dbReference type="EMBL" id="CP019288">
    <property type="protein sequence ID" value="QHI34743.1"/>
    <property type="molecule type" value="Genomic_DNA"/>
</dbReference>
<evidence type="ECO:0008006" key="3">
    <source>
        <dbReference type="Google" id="ProtNLM"/>
    </source>
</evidence>
<dbReference type="OrthoDB" id="1419995at2"/>
<protein>
    <recommendedName>
        <fullName evidence="3">Lipoprotein</fullName>
    </recommendedName>
</protein>
<gene>
    <name evidence="1" type="ORF">IMCC3317_00870</name>
</gene>
<dbReference type="Proteomes" id="UP000464657">
    <property type="component" value="Chromosome"/>
</dbReference>
<reference evidence="1 2" key="1">
    <citation type="journal article" date="2013" name="Int. J. Syst. Evol. Microbiol.">
        <title>Kordia antarctica sp. nov., isolated from Antarctic seawater.</title>
        <authorList>
            <person name="Baek K."/>
            <person name="Choi A."/>
            <person name="Kang I."/>
            <person name="Lee K."/>
            <person name="Cho J.C."/>
        </authorList>
    </citation>
    <scope>NUCLEOTIDE SEQUENCE [LARGE SCALE GENOMIC DNA]</scope>
    <source>
        <strain evidence="1 2">IMCC3317</strain>
    </source>
</reference>
<evidence type="ECO:0000313" key="2">
    <source>
        <dbReference type="Proteomes" id="UP000464657"/>
    </source>
</evidence>
<organism evidence="1 2">
    <name type="scientific">Kordia antarctica</name>
    <dbReference type="NCBI Taxonomy" id="1218801"/>
    <lineage>
        <taxon>Bacteria</taxon>
        <taxon>Pseudomonadati</taxon>
        <taxon>Bacteroidota</taxon>
        <taxon>Flavobacteriia</taxon>
        <taxon>Flavobacteriales</taxon>
        <taxon>Flavobacteriaceae</taxon>
        <taxon>Kordia</taxon>
    </lineage>
</organism>
<name>A0A7L4ZCX4_9FLAO</name>
<dbReference type="KEGG" id="kan:IMCC3317_00870"/>
<proteinExistence type="predicted"/>